<evidence type="ECO:0000256" key="2">
    <source>
        <dbReference type="ARBA" id="ARBA00002322"/>
    </source>
</evidence>
<dbReference type="Pfam" id="PF00141">
    <property type="entry name" value="peroxidase"/>
    <property type="match status" value="2"/>
</dbReference>
<dbReference type="SUPFAM" id="SSF48113">
    <property type="entry name" value="Heme-dependent peroxidases"/>
    <property type="match status" value="1"/>
</dbReference>
<comment type="cofactor">
    <cofactor evidence="14 17">
        <name>heme b</name>
        <dbReference type="ChEBI" id="CHEBI:60344"/>
    </cofactor>
    <text evidence="14 17">Binds 1 heme b (iron(II)-protoporphyrin IX) group per subunit.</text>
</comment>
<dbReference type="GO" id="GO:0140825">
    <property type="term" value="F:lactoperoxidase activity"/>
    <property type="evidence" value="ECO:0007669"/>
    <property type="project" value="UniProtKB-EC"/>
</dbReference>
<keyword evidence="5 17" id="KW-0349">Heme</keyword>
<feature type="binding site" evidence="14">
    <location>
        <position position="216"/>
    </location>
    <ligand>
        <name>Ca(2+)</name>
        <dbReference type="ChEBI" id="CHEBI:29108"/>
        <label>2</label>
    </ligand>
</feature>
<evidence type="ECO:0000259" key="18">
    <source>
        <dbReference type="PROSITE" id="PS50873"/>
    </source>
</evidence>
<feature type="disulfide bond" evidence="16">
    <location>
        <begin position="37"/>
        <end position="117"/>
    </location>
</feature>
<dbReference type="FunFam" id="1.10.420.10:FF:000006">
    <property type="entry name" value="Peroxidase"/>
    <property type="match status" value="1"/>
</dbReference>
<dbReference type="PANTHER" id="PTHR31388">
    <property type="entry name" value="PEROXIDASE 72-RELATED"/>
    <property type="match status" value="1"/>
</dbReference>
<dbReference type="AlphaFoldDB" id="A0A118K1S9"/>
<keyword evidence="9 14" id="KW-0408">Iron</keyword>
<comment type="cofactor">
    <cofactor evidence="14 17">
        <name>Ca(2+)</name>
        <dbReference type="ChEBI" id="CHEBI:29108"/>
    </cofactor>
    <text evidence="14 17">Binds 2 calcium ions per subunit.</text>
</comment>
<evidence type="ECO:0000256" key="7">
    <source>
        <dbReference type="ARBA" id="ARBA00022837"/>
    </source>
</evidence>
<evidence type="ECO:0000256" key="13">
    <source>
        <dbReference type="PIRSR" id="PIRSR600823-2"/>
    </source>
</evidence>
<dbReference type="CDD" id="cd00693">
    <property type="entry name" value="secretory_peroxidase"/>
    <property type="match status" value="1"/>
</dbReference>
<evidence type="ECO:0000256" key="6">
    <source>
        <dbReference type="ARBA" id="ARBA00022723"/>
    </source>
</evidence>
<evidence type="ECO:0000256" key="5">
    <source>
        <dbReference type="ARBA" id="ARBA00022617"/>
    </source>
</evidence>
<proteinExistence type="inferred from homology"/>
<dbReference type="Gramene" id="KVI03298">
    <property type="protein sequence ID" value="KVI03298"/>
    <property type="gene ID" value="Ccrd_018409"/>
</dbReference>
<evidence type="ECO:0000256" key="4">
    <source>
        <dbReference type="ARBA" id="ARBA00022559"/>
    </source>
</evidence>
<dbReference type="InterPro" id="IPR033905">
    <property type="entry name" value="Secretory_peroxidase"/>
</dbReference>
<dbReference type="Gene3D" id="1.10.520.10">
    <property type="match status" value="1"/>
</dbReference>
<feature type="binding site" description="axial binding residue" evidence="14">
    <location>
        <position position="168"/>
    </location>
    <ligand>
        <name>heme b</name>
        <dbReference type="ChEBI" id="CHEBI:60344"/>
    </ligand>
    <ligandPart>
        <name>Fe</name>
        <dbReference type="ChEBI" id="CHEBI:18248"/>
    </ligandPart>
</feature>
<feature type="binding site" evidence="14">
    <location>
        <position position="76"/>
    </location>
    <ligand>
        <name>Ca(2+)</name>
        <dbReference type="ChEBI" id="CHEBI:29108"/>
        <label>1</label>
    </ligand>
</feature>
<feature type="binding site" evidence="14">
    <location>
        <position position="69"/>
    </location>
    <ligand>
        <name>Ca(2+)</name>
        <dbReference type="ChEBI" id="CHEBI:29108"/>
        <label>1</label>
    </ligand>
</feature>
<evidence type="ECO:0000256" key="1">
    <source>
        <dbReference type="ARBA" id="ARBA00000189"/>
    </source>
</evidence>
<dbReference type="PRINTS" id="PR00458">
    <property type="entry name" value="PEROXIDASE"/>
</dbReference>
<dbReference type="PRINTS" id="PR00461">
    <property type="entry name" value="PLPEROXIDASE"/>
</dbReference>
<dbReference type="GO" id="GO:0006979">
    <property type="term" value="P:response to oxidative stress"/>
    <property type="evidence" value="ECO:0007669"/>
    <property type="project" value="UniProtKB-UniRule"/>
</dbReference>
<dbReference type="InterPro" id="IPR000823">
    <property type="entry name" value="Peroxidase_pln"/>
</dbReference>
<dbReference type="PROSITE" id="PS50873">
    <property type="entry name" value="PEROXIDASE_4"/>
    <property type="match status" value="1"/>
</dbReference>
<protein>
    <recommendedName>
        <fullName evidence="3 17">Peroxidase</fullName>
        <ecNumber evidence="3 17">1.11.1.7</ecNumber>
    </recommendedName>
</protein>
<keyword evidence="17" id="KW-0964">Secreted</keyword>
<feature type="binding site" evidence="14">
    <location>
        <position position="221"/>
    </location>
    <ligand>
        <name>Ca(2+)</name>
        <dbReference type="ChEBI" id="CHEBI:29108"/>
        <label>2</label>
    </ligand>
</feature>
<evidence type="ECO:0000256" key="17">
    <source>
        <dbReference type="RuleBase" id="RU362060"/>
    </source>
</evidence>
<evidence type="ECO:0000256" key="14">
    <source>
        <dbReference type="PIRSR" id="PIRSR600823-3"/>
    </source>
</evidence>
<comment type="function">
    <text evidence="2">Removal of H(2)O(2), oxidation of toxic reductants, biosynthesis and degradation of lignin, suberization, auxin catabolism, response to environmental stresses such as wounding, pathogen attack and oxidative stress. These functions might be dependent on each isozyme/isoform in each plant tissue.</text>
</comment>
<evidence type="ECO:0000256" key="8">
    <source>
        <dbReference type="ARBA" id="ARBA00023002"/>
    </source>
</evidence>
<comment type="similarity">
    <text evidence="17">Belongs to the peroxidase family. Classical plant (class III) peroxidase subfamily.</text>
</comment>
<evidence type="ECO:0000256" key="12">
    <source>
        <dbReference type="PIRSR" id="PIRSR600823-1"/>
    </source>
</evidence>
<accession>A0A118K1S9</accession>
<sequence length="293" mass="31484">MASSSSSCSSFTVICCLLLFTAMASAQLTANFYSQTCPTAMSIIRGGVSTAIARERRMGASLLRLHFHDCFVNGCDASVLLDDSATITGEKTAGPNVNSIRGFEVVDTIKSQLESSCPGVVSRDSTTASLSAANTDLPSPFLNLPQLISEFANKGFSAQEMVALTGAHEIGQARCGVFKERIYNETNIDPSFALAMQRNCPRTGGDANLAPLDSTTPTVFDNAFFRNLVNRRGLLHSDQQIYSGGSTNAQVDRYRLNSAAFFRDFANAMVKMGNLSPLTGTNGQIRTNCRRPN</sequence>
<dbReference type="EMBL" id="LEKV01002380">
    <property type="protein sequence ID" value="KVI03298.1"/>
    <property type="molecule type" value="Genomic_DNA"/>
</dbReference>
<dbReference type="InterPro" id="IPR010255">
    <property type="entry name" value="Haem_peroxidase_sf"/>
</dbReference>
<feature type="binding site" evidence="14">
    <location>
        <position position="72"/>
    </location>
    <ligand>
        <name>Ca(2+)</name>
        <dbReference type="ChEBI" id="CHEBI:29108"/>
        <label>1</label>
    </ligand>
</feature>
<evidence type="ECO:0000256" key="3">
    <source>
        <dbReference type="ARBA" id="ARBA00012313"/>
    </source>
</evidence>
<gene>
    <name evidence="19" type="ORF">Ccrd_018409</name>
</gene>
<comment type="catalytic activity">
    <reaction evidence="1 17">
        <text>2 a phenolic donor + H2O2 = 2 a phenolic radical donor + 2 H2O</text>
        <dbReference type="Rhea" id="RHEA:56136"/>
        <dbReference type="ChEBI" id="CHEBI:15377"/>
        <dbReference type="ChEBI" id="CHEBI:16240"/>
        <dbReference type="ChEBI" id="CHEBI:139520"/>
        <dbReference type="ChEBI" id="CHEBI:139521"/>
        <dbReference type="EC" id="1.11.1.7"/>
    </reaction>
</comment>
<evidence type="ECO:0000313" key="20">
    <source>
        <dbReference type="Proteomes" id="UP000243975"/>
    </source>
</evidence>
<keyword evidence="17" id="KW-0376">Hydrogen peroxide</keyword>
<feature type="binding site" evidence="14">
    <location>
        <position position="78"/>
    </location>
    <ligand>
        <name>Ca(2+)</name>
        <dbReference type="ChEBI" id="CHEBI:29108"/>
        <label>1</label>
    </ligand>
</feature>
<dbReference type="GO" id="GO:0020037">
    <property type="term" value="F:heme binding"/>
    <property type="evidence" value="ECO:0007669"/>
    <property type="project" value="UniProtKB-UniRule"/>
</dbReference>
<evidence type="ECO:0000256" key="16">
    <source>
        <dbReference type="PIRSR" id="PIRSR600823-5"/>
    </source>
</evidence>
<evidence type="ECO:0000256" key="15">
    <source>
        <dbReference type="PIRSR" id="PIRSR600823-4"/>
    </source>
</evidence>
<dbReference type="Proteomes" id="UP000243975">
    <property type="component" value="Unassembled WGS sequence"/>
</dbReference>
<feature type="binding site" evidence="14">
    <location>
        <position position="213"/>
    </location>
    <ligand>
        <name>Ca(2+)</name>
        <dbReference type="ChEBI" id="CHEBI:29108"/>
        <label>2</label>
    </ligand>
</feature>
<feature type="chain" id="PRO_5006990285" description="Peroxidase" evidence="17">
    <location>
        <begin position="27"/>
        <end position="293"/>
    </location>
</feature>
<keyword evidence="17" id="KW-0732">Signal</keyword>
<feature type="disulfide bond" evidence="16">
    <location>
        <begin position="175"/>
        <end position="200"/>
    </location>
</feature>
<feature type="signal peptide" evidence="17">
    <location>
        <begin position="1"/>
        <end position="26"/>
    </location>
</feature>
<feature type="domain" description="Plant heme peroxidase family profile" evidence="18">
    <location>
        <begin position="27"/>
        <end position="293"/>
    </location>
</feature>
<dbReference type="GO" id="GO:0046872">
    <property type="term" value="F:metal ion binding"/>
    <property type="evidence" value="ECO:0007669"/>
    <property type="project" value="UniProtKB-UniRule"/>
</dbReference>
<evidence type="ECO:0000256" key="11">
    <source>
        <dbReference type="ARBA" id="ARBA00023180"/>
    </source>
</evidence>
<dbReference type="EC" id="1.11.1.7" evidence="3 17"/>
<evidence type="ECO:0000256" key="9">
    <source>
        <dbReference type="ARBA" id="ARBA00023004"/>
    </source>
</evidence>
<name>A0A118K1S9_CYNCS</name>
<evidence type="ECO:0000256" key="10">
    <source>
        <dbReference type="ARBA" id="ARBA00023157"/>
    </source>
</evidence>
<keyword evidence="7 14" id="KW-0106">Calcium</keyword>
<dbReference type="GO" id="GO:0042744">
    <property type="term" value="P:hydrogen peroxide catabolic process"/>
    <property type="evidence" value="ECO:0007669"/>
    <property type="project" value="UniProtKB-KW"/>
</dbReference>
<keyword evidence="8 17" id="KW-0560">Oxidoreductase</keyword>
<comment type="caution">
    <text evidence="19">The sequence shown here is derived from an EMBL/GenBank/DDBJ whole genome shotgun (WGS) entry which is preliminary data.</text>
</comment>
<keyword evidence="10 16" id="KW-1015">Disulfide bond</keyword>
<dbReference type="InterPro" id="IPR002016">
    <property type="entry name" value="Haem_peroxidase"/>
</dbReference>
<feature type="binding site" evidence="13">
    <location>
        <position position="138"/>
    </location>
    <ligand>
        <name>substrate</name>
    </ligand>
</feature>
<evidence type="ECO:0000313" key="19">
    <source>
        <dbReference type="EMBL" id="KVI03298.1"/>
    </source>
</evidence>
<comment type="subcellular location">
    <subcellularLocation>
        <location evidence="17">Secreted</location>
    </subcellularLocation>
</comment>
<feature type="active site" description="Proton acceptor" evidence="12">
    <location>
        <position position="68"/>
    </location>
</feature>
<dbReference type="OMA" id="SFTVICC"/>
<dbReference type="STRING" id="59895.A0A118K1S9"/>
<feature type="site" description="Transition state stabilizer" evidence="15">
    <location>
        <position position="64"/>
    </location>
</feature>
<dbReference type="GO" id="GO:0005576">
    <property type="term" value="C:extracellular region"/>
    <property type="evidence" value="ECO:0007669"/>
    <property type="project" value="UniProtKB-SubCell"/>
</dbReference>
<dbReference type="PROSITE" id="PS00436">
    <property type="entry name" value="PEROXIDASE_2"/>
    <property type="match status" value="1"/>
</dbReference>
<dbReference type="Gene3D" id="1.10.420.10">
    <property type="entry name" value="Peroxidase, domain 2"/>
    <property type="match status" value="1"/>
</dbReference>
<reference evidence="19 20" key="1">
    <citation type="journal article" date="2016" name="Sci. Rep.">
        <title>The genome sequence of the outbreeding globe artichoke constructed de novo incorporating a phase-aware low-pass sequencing strategy of F1 progeny.</title>
        <authorList>
            <person name="Scaglione D."/>
            <person name="Reyes-Chin-Wo S."/>
            <person name="Acquadro A."/>
            <person name="Froenicke L."/>
            <person name="Portis E."/>
            <person name="Beitel C."/>
            <person name="Tirone M."/>
            <person name="Mauro R."/>
            <person name="Lo Monaco A."/>
            <person name="Mauromicale G."/>
            <person name="Faccioli P."/>
            <person name="Cattivelli L."/>
            <person name="Rieseberg L."/>
            <person name="Michelmore R."/>
            <person name="Lanteri S."/>
        </authorList>
    </citation>
    <scope>NUCLEOTIDE SEQUENCE [LARGE SCALE GENOMIC DNA]</scope>
    <source>
        <strain evidence="19">2C</strain>
    </source>
</reference>
<feature type="disulfide bond" evidence="16">
    <location>
        <begin position="70"/>
        <end position="75"/>
    </location>
</feature>
<feature type="binding site" evidence="14">
    <location>
        <position position="90"/>
    </location>
    <ligand>
        <name>Ca(2+)</name>
        <dbReference type="ChEBI" id="CHEBI:29108"/>
        <label>1</label>
    </ligand>
</feature>
<keyword evidence="6 14" id="KW-0479">Metal-binding</keyword>
<keyword evidence="20" id="KW-1185">Reference proteome</keyword>
<keyword evidence="11" id="KW-0325">Glycoprotein</keyword>
<dbReference type="InterPro" id="IPR019794">
    <property type="entry name" value="Peroxidases_AS"/>
</dbReference>
<dbReference type="PANTHER" id="PTHR31388:SF247">
    <property type="entry name" value="PEROXIDASE"/>
    <property type="match status" value="1"/>
</dbReference>
<keyword evidence="4 17" id="KW-0575">Peroxidase</keyword>
<feature type="binding site" evidence="14">
    <location>
        <position position="74"/>
    </location>
    <ligand>
        <name>Ca(2+)</name>
        <dbReference type="ChEBI" id="CHEBI:29108"/>
        <label>1</label>
    </ligand>
</feature>
<organism evidence="19 20">
    <name type="scientific">Cynara cardunculus var. scolymus</name>
    <name type="common">Globe artichoke</name>
    <name type="synonym">Cynara scolymus</name>
    <dbReference type="NCBI Taxonomy" id="59895"/>
    <lineage>
        <taxon>Eukaryota</taxon>
        <taxon>Viridiplantae</taxon>
        <taxon>Streptophyta</taxon>
        <taxon>Embryophyta</taxon>
        <taxon>Tracheophyta</taxon>
        <taxon>Spermatophyta</taxon>
        <taxon>Magnoliopsida</taxon>
        <taxon>eudicotyledons</taxon>
        <taxon>Gunneridae</taxon>
        <taxon>Pentapetalae</taxon>
        <taxon>asterids</taxon>
        <taxon>campanulids</taxon>
        <taxon>Asterales</taxon>
        <taxon>Asteraceae</taxon>
        <taxon>Carduoideae</taxon>
        <taxon>Cardueae</taxon>
        <taxon>Carduinae</taxon>
        <taxon>Cynara</taxon>
    </lineage>
</organism>